<evidence type="ECO:0000313" key="2">
    <source>
        <dbReference type="EMBL" id="OKP09947.1"/>
    </source>
</evidence>
<organism evidence="2 3">
    <name type="scientific">Penicillium subrubescens</name>
    <dbReference type="NCBI Taxonomy" id="1316194"/>
    <lineage>
        <taxon>Eukaryota</taxon>
        <taxon>Fungi</taxon>
        <taxon>Dikarya</taxon>
        <taxon>Ascomycota</taxon>
        <taxon>Pezizomycotina</taxon>
        <taxon>Eurotiomycetes</taxon>
        <taxon>Eurotiomycetidae</taxon>
        <taxon>Eurotiales</taxon>
        <taxon>Aspergillaceae</taxon>
        <taxon>Penicillium</taxon>
    </lineage>
</organism>
<proteinExistence type="predicted"/>
<reference evidence="2 3" key="1">
    <citation type="submission" date="2016-10" db="EMBL/GenBank/DDBJ databases">
        <title>Genome sequence of the ascomycete fungus Penicillium subrubescens.</title>
        <authorList>
            <person name="De Vries R.P."/>
            <person name="Peng M."/>
            <person name="Dilokpimol A."/>
            <person name="Hilden K."/>
            <person name="Makela M.R."/>
            <person name="Grigoriev I."/>
            <person name="Riley R."/>
            <person name="Granchi Z."/>
        </authorList>
    </citation>
    <scope>NUCLEOTIDE SEQUENCE [LARGE SCALE GENOMIC DNA]</scope>
    <source>
        <strain evidence="2 3">CBS 132785</strain>
    </source>
</reference>
<comment type="caution">
    <text evidence="2">The sequence shown here is derived from an EMBL/GenBank/DDBJ whole genome shotgun (WGS) entry which is preliminary data.</text>
</comment>
<feature type="compositionally biased region" description="Polar residues" evidence="1">
    <location>
        <begin position="45"/>
        <end position="60"/>
    </location>
</feature>
<evidence type="ECO:0000313" key="3">
    <source>
        <dbReference type="Proteomes" id="UP000186955"/>
    </source>
</evidence>
<dbReference type="EMBL" id="MNBE01000424">
    <property type="protein sequence ID" value="OKP09947.1"/>
    <property type="molecule type" value="Genomic_DNA"/>
</dbReference>
<dbReference type="STRING" id="1316194.A0A1Q5UBV1"/>
<accession>A0A1Q5UBV1</accession>
<dbReference type="AlphaFoldDB" id="A0A1Q5UBV1"/>
<protein>
    <submittedName>
        <fullName evidence="2">Uncharacterized protein</fullName>
    </submittedName>
</protein>
<name>A0A1Q5UBV1_9EURO</name>
<dbReference type="Proteomes" id="UP000186955">
    <property type="component" value="Unassembled WGS sequence"/>
</dbReference>
<keyword evidence="3" id="KW-1185">Reference proteome</keyword>
<evidence type="ECO:0000256" key="1">
    <source>
        <dbReference type="SAM" id="MobiDB-lite"/>
    </source>
</evidence>
<feature type="region of interest" description="Disordered" evidence="1">
    <location>
        <begin position="38"/>
        <end position="64"/>
    </location>
</feature>
<gene>
    <name evidence="2" type="ORF">PENSUB_4659</name>
</gene>
<sequence>MEEAMPPPLTARKLTLVRSQSTGSTASSYPQIPLRQSSLSASLSDGTSGQGLSTRTPSLSESRRQIRVVKIRERNAWASQYPNGFDLNPADDPFDDKVTTACSAFLCFLVDIAIQNARLFVDEQQANQTRNRYRARPRLTIRWSSGSWNSSGLSAPSISTSASLSSRPPTPQIKSLQYSQLKSEYLSPMELPVAFVDVKSTTSRPQIGLGPVSLWTTVHVSADVSSVPFPGTPGLAPLDVIILLDSL</sequence>